<protein>
    <submittedName>
        <fullName evidence="4">TP53 regulated inhibitor of apoptosis 1</fullName>
    </submittedName>
</protein>
<dbReference type="GO" id="GO:0005758">
    <property type="term" value="C:mitochondrial intermembrane space"/>
    <property type="evidence" value="ECO:0007669"/>
    <property type="project" value="TreeGrafter"/>
</dbReference>
<comment type="catalytic activity">
    <reaction evidence="3">
        <text>a 1,2-diacyl-sn-glycero-3-phosphate(in) = a 1,2-diacyl-sn-glycero-3-phosphate(out)</text>
        <dbReference type="Rhea" id="RHEA:36435"/>
        <dbReference type="ChEBI" id="CHEBI:58608"/>
    </reaction>
</comment>
<evidence type="ECO:0000313" key="4">
    <source>
        <dbReference type="Ensembl" id="ENSSMRP00000006942.1"/>
    </source>
</evidence>
<name>A0A8D0B8B0_SALMN</name>
<organism evidence="4 5">
    <name type="scientific">Salvator merianae</name>
    <name type="common">Argentine black and white tegu</name>
    <name type="synonym">Tupinambis merianae</name>
    <dbReference type="NCBI Taxonomy" id="96440"/>
    <lineage>
        <taxon>Eukaryota</taxon>
        <taxon>Metazoa</taxon>
        <taxon>Chordata</taxon>
        <taxon>Craniata</taxon>
        <taxon>Vertebrata</taxon>
        <taxon>Euteleostomi</taxon>
        <taxon>Lepidosauria</taxon>
        <taxon>Squamata</taxon>
        <taxon>Bifurcata</taxon>
        <taxon>Unidentata</taxon>
        <taxon>Episquamata</taxon>
        <taxon>Laterata</taxon>
        <taxon>Teiioidea</taxon>
        <taxon>Teiidae</taxon>
        <taxon>Salvator</taxon>
    </lineage>
</organism>
<dbReference type="GO" id="GO:0005634">
    <property type="term" value="C:nucleus"/>
    <property type="evidence" value="ECO:0007669"/>
    <property type="project" value="TreeGrafter"/>
</dbReference>
<reference evidence="4" key="2">
    <citation type="submission" date="2025-09" db="UniProtKB">
        <authorList>
            <consortium name="Ensembl"/>
        </authorList>
    </citation>
    <scope>IDENTIFICATION</scope>
</reference>
<dbReference type="GO" id="GO:0005829">
    <property type="term" value="C:cytosol"/>
    <property type="evidence" value="ECO:0007669"/>
    <property type="project" value="TreeGrafter"/>
</dbReference>
<dbReference type="PROSITE" id="PS51808">
    <property type="entry name" value="CHCH"/>
    <property type="match status" value="1"/>
</dbReference>
<dbReference type="PANTHER" id="PTHR46403:SF1">
    <property type="entry name" value="TP53-REGULATED INHIBITOR OF APOPTOSIS 1"/>
    <property type="match status" value="1"/>
</dbReference>
<evidence type="ECO:0000256" key="3">
    <source>
        <dbReference type="ARBA" id="ARBA00023706"/>
    </source>
</evidence>
<dbReference type="PANTHER" id="PTHR46403">
    <property type="entry name" value="TP53-REGULATED INHIBITOR OF APOPTOSIS 1"/>
    <property type="match status" value="1"/>
</dbReference>
<dbReference type="Pfam" id="PF05254">
    <property type="entry name" value="UPF0203"/>
    <property type="match status" value="1"/>
</dbReference>
<dbReference type="Proteomes" id="UP000694421">
    <property type="component" value="Unplaced"/>
</dbReference>
<reference evidence="4" key="1">
    <citation type="submission" date="2025-08" db="UniProtKB">
        <authorList>
            <consortium name="Ensembl"/>
        </authorList>
    </citation>
    <scope>IDENTIFICATION</scope>
</reference>
<sequence>MPPPLLVGAQEMRHAGFMFPVAKLERGSAAWAAAAASERPFAAVVIVLSVSSAMNSVGEACTELKREYDQCFNRWFAEKFLKGESSGGDPCGQLFKRYQLCVQKAIKEKEIPIEGLEFMGPTKGKSENSSS</sequence>
<dbReference type="GO" id="GO:1990050">
    <property type="term" value="F:phosphatidic acid transfer activity"/>
    <property type="evidence" value="ECO:0007669"/>
    <property type="project" value="TreeGrafter"/>
</dbReference>
<evidence type="ECO:0000256" key="2">
    <source>
        <dbReference type="ARBA" id="ARBA00023157"/>
    </source>
</evidence>
<dbReference type="AlphaFoldDB" id="A0A8D0B8B0"/>
<evidence type="ECO:0000256" key="1">
    <source>
        <dbReference type="ARBA" id="ARBA00006196"/>
    </source>
</evidence>
<keyword evidence="2" id="KW-1015">Disulfide bond</keyword>
<dbReference type="GO" id="GO:0045332">
    <property type="term" value="P:phospholipid translocation"/>
    <property type="evidence" value="ECO:0007669"/>
    <property type="project" value="TreeGrafter"/>
</dbReference>
<dbReference type="InterPro" id="IPR007918">
    <property type="entry name" value="MDM35_apoptosis"/>
</dbReference>
<keyword evidence="5" id="KW-1185">Reference proteome</keyword>
<evidence type="ECO:0000313" key="5">
    <source>
        <dbReference type="Proteomes" id="UP000694421"/>
    </source>
</evidence>
<proteinExistence type="inferred from homology"/>
<dbReference type="GeneTree" id="ENSGT00940000162087"/>
<dbReference type="Ensembl" id="ENSSMRT00000008139.1">
    <property type="protein sequence ID" value="ENSSMRP00000006942.1"/>
    <property type="gene ID" value="ENSSMRG00000005620.1"/>
</dbReference>
<accession>A0A8D0B8B0</accession>
<comment type="similarity">
    <text evidence="1">Belongs to the TRIAP1/MDM35 family.</text>
</comment>